<name>A0A7C1E2C6_9CREN</name>
<protein>
    <recommendedName>
        <fullName evidence="2">Glutamine amidotransferase type-2 domain-containing protein</fullName>
    </recommendedName>
</protein>
<accession>A0A7C1E2C6</accession>
<proteinExistence type="predicted"/>
<organism evidence="1">
    <name type="scientific">Fervidicoccus fontis</name>
    <dbReference type="NCBI Taxonomy" id="683846"/>
    <lineage>
        <taxon>Archaea</taxon>
        <taxon>Thermoproteota</taxon>
        <taxon>Thermoprotei</taxon>
        <taxon>Fervidicoccales</taxon>
        <taxon>Fervidicoccaceae</taxon>
        <taxon>Fervidicoccus</taxon>
    </lineage>
</organism>
<dbReference type="EMBL" id="DSDY01000064">
    <property type="protein sequence ID" value="HDS10400.1"/>
    <property type="molecule type" value="Genomic_DNA"/>
</dbReference>
<gene>
    <name evidence="1" type="ORF">ENO04_02075</name>
</gene>
<evidence type="ECO:0000313" key="1">
    <source>
        <dbReference type="EMBL" id="HDS10400.1"/>
    </source>
</evidence>
<dbReference type="AlphaFoldDB" id="A0A7C1E2C6"/>
<comment type="caution">
    <text evidence="1">The sequence shown here is derived from an EMBL/GenBank/DDBJ whole genome shotgun (WGS) entry which is preliminary data.</text>
</comment>
<dbReference type="SUPFAM" id="SSF56235">
    <property type="entry name" value="N-terminal nucleophile aminohydrolases (Ntn hydrolases)"/>
    <property type="match status" value="1"/>
</dbReference>
<dbReference type="Gene3D" id="3.60.20.10">
    <property type="entry name" value="Glutamine Phosphoribosylpyrophosphate, subunit 1, domain 1"/>
    <property type="match status" value="1"/>
</dbReference>
<evidence type="ECO:0008006" key="2">
    <source>
        <dbReference type="Google" id="ProtNLM"/>
    </source>
</evidence>
<dbReference type="InterPro" id="IPR029055">
    <property type="entry name" value="Ntn_hydrolases_N"/>
</dbReference>
<dbReference type="PANTHER" id="PTHR42824">
    <property type="entry name" value="GLUTAMINE AMIDOTRANSFERASE"/>
    <property type="match status" value="1"/>
</dbReference>
<sequence>MCRFIAMHGYIDEASQDAFEIALESLVDDARVDKYSDFKSYDDGGGFSVFTDKSALLYKSIRPIWSDENGLRKLRQIFSSLNKRKASIVIHARKASSNTPREVLDAHPFVFRLADGNLFSFAHNGAFNLSTLGYTSDNQMLSRSDSYIYAKEVLSKATYRNILQAIRKAIETGMVKSAMNIAISIKTPTELATIAVNYYLSNKPLYYDMYYLKVNDLYMIGSSTNMEKTAEDLQEAKLEKLGNHGVMVCRETCSKCTVERINYCHSIL</sequence>
<dbReference type="PANTHER" id="PTHR42824:SF1">
    <property type="entry name" value="GLUTAMINE AMIDOTRANSFERASE YAFJ-RELATED"/>
    <property type="match status" value="1"/>
</dbReference>
<reference evidence="1" key="1">
    <citation type="journal article" date="2020" name="mSystems">
        <title>Genome- and Community-Level Interaction Insights into Carbon Utilization and Element Cycling Functions of Hydrothermarchaeota in Hydrothermal Sediment.</title>
        <authorList>
            <person name="Zhou Z."/>
            <person name="Liu Y."/>
            <person name="Xu W."/>
            <person name="Pan J."/>
            <person name="Luo Z.H."/>
            <person name="Li M."/>
        </authorList>
    </citation>
    <scope>NUCLEOTIDE SEQUENCE [LARGE SCALE GENOMIC DNA]</scope>
    <source>
        <strain evidence="1">SpSt-123</strain>
    </source>
</reference>